<keyword evidence="3" id="KW-1185">Reference proteome</keyword>
<sequence length="83" mass="9470">MIRPGDKHKMFVMALIPLRKQHHAVMQNHRIESDPYSTPKHSRVSQSAGQSRPVSDPFRSFRGELAVAQPDPKRPFFDGSRSC</sequence>
<accession>A0A1R3V459</accession>
<dbReference type="EMBL" id="FTPD01000005">
    <property type="protein sequence ID" value="SIT53535.1"/>
    <property type="molecule type" value="Genomic_DNA"/>
</dbReference>
<reference evidence="3" key="1">
    <citation type="submission" date="2017-01" db="EMBL/GenBank/DDBJ databases">
        <authorList>
            <person name="Brunel B."/>
        </authorList>
    </citation>
    <scope>NUCLEOTIDE SEQUENCE [LARGE SCALE GENOMIC DNA]</scope>
</reference>
<name>A0A1R3V459_9HYPH</name>
<dbReference type="AlphaFoldDB" id="A0A1R3V459"/>
<protein>
    <submittedName>
        <fullName evidence="2">Uncharacterized protein</fullName>
    </submittedName>
</protein>
<feature type="compositionally biased region" description="Polar residues" evidence="1">
    <location>
        <begin position="44"/>
        <end position="53"/>
    </location>
</feature>
<evidence type="ECO:0000313" key="3">
    <source>
        <dbReference type="Proteomes" id="UP000188388"/>
    </source>
</evidence>
<organism evidence="2 3">
    <name type="scientific">Mesorhizobium prunaredense</name>
    <dbReference type="NCBI Taxonomy" id="1631249"/>
    <lineage>
        <taxon>Bacteria</taxon>
        <taxon>Pseudomonadati</taxon>
        <taxon>Pseudomonadota</taxon>
        <taxon>Alphaproteobacteria</taxon>
        <taxon>Hyphomicrobiales</taxon>
        <taxon>Phyllobacteriaceae</taxon>
        <taxon>Mesorhizobium</taxon>
    </lineage>
</organism>
<dbReference type="Proteomes" id="UP000188388">
    <property type="component" value="Unassembled WGS sequence"/>
</dbReference>
<gene>
    <name evidence="2" type="ORF">BQ8794_130019</name>
</gene>
<feature type="region of interest" description="Disordered" evidence="1">
    <location>
        <begin position="28"/>
        <end position="58"/>
    </location>
</feature>
<evidence type="ECO:0000313" key="2">
    <source>
        <dbReference type="EMBL" id="SIT53535.1"/>
    </source>
</evidence>
<proteinExistence type="predicted"/>
<evidence type="ECO:0000256" key="1">
    <source>
        <dbReference type="SAM" id="MobiDB-lite"/>
    </source>
</evidence>